<gene>
    <name evidence="9" type="ORF">AT727_11385</name>
    <name evidence="8" type="ORF">DPCES_2410</name>
</gene>
<reference evidence="9 10" key="2">
    <citation type="submission" date="2015-12" db="EMBL/GenBank/DDBJ databases">
        <title>Draft Genome Sequence of Desulfitobacterium hafniense Strain DH, a Sulfate-reducing Bacterium Isolated from Paddy Soils.</title>
        <authorList>
            <person name="Bao P."/>
            <person name="Zhang X."/>
            <person name="Li G."/>
        </authorList>
    </citation>
    <scope>NUCLEOTIDE SEQUENCE [LARGE SCALE GENOMIC DNA]</scope>
    <source>
        <strain evidence="9 10">DH</strain>
    </source>
</reference>
<name>A0A098B1R4_DESHA</name>
<evidence type="ECO:0000256" key="5">
    <source>
        <dbReference type="ARBA" id="ARBA00023136"/>
    </source>
</evidence>
<dbReference type="Pfam" id="PF05140">
    <property type="entry name" value="ResB"/>
    <property type="match status" value="2"/>
</dbReference>
<reference evidence="8" key="1">
    <citation type="submission" date="2014-07" db="EMBL/GenBank/DDBJ databases">
        <authorList>
            <person name="Hornung V.Bastian."/>
        </authorList>
    </citation>
    <scope>NUCLEOTIDE SEQUENCE</scope>
    <source>
        <strain evidence="8">PCE-S</strain>
    </source>
</reference>
<feature type="domain" description="ResB-like" evidence="7">
    <location>
        <begin position="19"/>
        <end position="278"/>
    </location>
</feature>
<dbReference type="GO" id="GO:0017004">
    <property type="term" value="P:cytochrome complex assembly"/>
    <property type="evidence" value="ECO:0007669"/>
    <property type="project" value="UniProtKB-KW"/>
</dbReference>
<sequence>MSNRSDGLIEKIWDIFSSMKTGLVLLGIVALVSGIGTLVPQESLDPEGAHAVAEIWRTLGFTHIYSSPLFQFLLGLLCINLIVCSVQRFGGIYKLTFNPEAPRDKSSLPQKISAKLSGQTEDVLKQRTQEVLKKKGFRLTEAAGEGQWSFTAQKRRMGSWGSFITHLAFVILILGALIGSLSGFKGYMMAGEGSVVPIQEIDLYKGQVKENFMVKINSVEDRILPSGERDNWYTDLSIIESGTEVHRQSISVNHPLTYKGVTFYQSSYAPGAQFTVEMGDKTFPVALQNGYGYFNAPGTNLYFVLAAMKTSPQESVILYQVFDEQRQLDMGQLTPGESKNIQDAYTITFDKAIAFTGLQIKADPGVGIVWLGSGLLMVGLLLSFYWRPVRIAGVLEANHETQEATLTLGAYTGKLSMGVKEEFDRIVAEVEGIS</sequence>
<dbReference type="RefSeq" id="WP_011460184.1">
    <property type="nucleotide sequence ID" value="NZ_JAYFNZ010000017.1"/>
</dbReference>
<proteinExistence type="predicted"/>
<evidence type="ECO:0000256" key="2">
    <source>
        <dbReference type="ARBA" id="ARBA00022692"/>
    </source>
</evidence>
<evidence type="ECO:0000313" key="9">
    <source>
        <dbReference type="EMBL" id="KTE89941.1"/>
    </source>
</evidence>
<dbReference type="PANTHER" id="PTHR31566">
    <property type="entry name" value="CYTOCHROME C BIOGENESIS PROTEIN CCS1, CHLOROPLASTIC"/>
    <property type="match status" value="1"/>
</dbReference>
<dbReference type="InterPro" id="IPR023494">
    <property type="entry name" value="Cyt_c_bgen_Ccs1/CcsB/ResB"/>
</dbReference>
<keyword evidence="4 6" id="KW-1133">Transmembrane helix</keyword>
<evidence type="ECO:0000256" key="1">
    <source>
        <dbReference type="ARBA" id="ARBA00004141"/>
    </source>
</evidence>
<comment type="subcellular location">
    <subcellularLocation>
        <location evidence="1">Membrane</location>
        <topology evidence="1">Multi-pass membrane protein</topology>
    </subcellularLocation>
</comment>
<dbReference type="AlphaFoldDB" id="A0A098B1R4"/>
<feature type="transmembrane region" description="Helical" evidence="6">
    <location>
        <begin position="368"/>
        <end position="386"/>
    </location>
</feature>
<feature type="transmembrane region" description="Helical" evidence="6">
    <location>
        <begin position="21"/>
        <end position="39"/>
    </location>
</feature>
<evidence type="ECO:0000256" key="6">
    <source>
        <dbReference type="SAM" id="Phobius"/>
    </source>
</evidence>
<dbReference type="Proteomes" id="UP000054623">
    <property type="component" value="Unassembled WGS sequence"/>
</dbReference>
<dbReference type="EMBL" id="LK996017">
    <property type="protein sequence ID" value="CDX02297.1"/>
    <property type="molecule type" value="Genomic_DNA"/>
</dbReference>
<evidence type="ECO:0000256" key="3">
    <source>
        <dbReference type="ARBA" id="ARBA00022748"/>
    </source>
</evidence>
<dbReference type="PANTHER" id="PTHR31566:SF0">
    <property type="entry name" value="CYTOCHROME C BIOGENESIS PROTEIN CCS1, CHLOROPLASTIC"/>
    <property type="match status" value="1"/>
</dbReference>
<dbReference type="OrthoDB" id="9770923at2"/>
<feature type="domain" description="ResB-like" evidence="7">
    <location>
        <begin position="311"/>
        <end position="424"/>
    </location>
</feature>
<accession>A0A098B1R4</accession>
<keyword evidence="5 6" id="KW-0472">Membrane</keyword>
<keyword evidence="2 6" id="KW-0812">Transmembrane</keyword>
<dbReference type="OMA" id="RFWIDYT"/>
<dbReference type="PATRIC" id="fig|49338.4.peg.2591"/>
<evidence type="ECO:0000256" key="4">
    <source>
        <dbReference type="ARBA" id="ARBA00022989"/>
    </source>
</evidence>
<evidence type="ECO:0000313" key="8">
    <source>
        <dbReference type="EMBL" id="CDX02297.1"/>
    </source>
</evidence>
<feature type="transmembrane region" description="Helical" evidence="6">
    <location>
        <begin position="163"/>
        <end position="184"/>
    </location>
</feature>
<dbReference type="InterPro" id="IPR007816">
    <property type="entry name" value="ResB-like_domain"/>
</dbReference>
<dbReference type="EMBL" id="LOCK01000061">
    <property type="protein sequence ID" value="KTE89941.1"/>
    <property type="molecule type" value="Genomic_DNA"/>
</dbReference>
<evidence type="ECO:0000313" key="10">
    <source>
        <dbReference type="Proteomes" id="UP000054623"/>
    </source>
</evidence>
<keyword evidence="3" id="KW-0201">Cytochrome c-type biogenesis</keyword>
<organism evidence="8">
    <name type="scientific">Desulfitobacterium hafniense</name>
    <name type="common">Desulfitobacterium frappieri</name>
    <dbReference type="NCBI Taxonomy" id="49338"/>
    <lineage>
        <taxon>Bacteria</taxon>
        <taxon>Bacillati</taxon>
        <taxon>Bacillota</taxon>
        <taxon>Clostridia</taxon>
        <taxon>Eubacteriales</taxon>
        <taxon>Desulfitobacteriaceae</taxon>
        <taxon>Desulfitobacterium</taxon>
    </lineage>
</organism>
<feature type="transmembrane region" description="Helical" evidence="6">
    <location>
        <begin position="69"/>
        <end position="86"/>
    </location>
</feature>
<evidence type="ECO:0000259" key="7">
    <source>
        <dbReference type="Pfam" id="PF05140"/>
    </source>
</evidence>
<dbReference type="GO" id="GO:0016020">
    <property type="term" value="C:membrane"/>
    <property type="evidence" value="ECO:0007669"/>
    <property type="project" value="UniProtKB-SubCell"/>
</dbReference>
<protein>
    <submittedName>
        <fullName evidence="9">Cytochrome C biogenesis protein ResB</fullName>
    </submittedName>
    <submittedName>
        <fullName evidence="8">ResB protein</fullName>
    </submittedName>
</protein>